<organism evidence="2 3">
    <name type="scientific">Prymnesium parvum</name>
    <name type="common">Toxic golden alga</name>
    <dbReference type="NCBI Taxonomy" id="97485"/>
    <lineage>
        <taxon>Eukaryota</taxon>
        <taxon>Haptista</taxon>
        <taxon>Haptophyta</taxon>
        <taxon>Prymnesiophyceae</taxon>
        <taxon>Prymnesiales</taxon>
        <taxon>Prymnesiaceae</taxon>
        <taxon>Prymnesium</taxon>
    </lineage>
</organism>
<feature type="compositionally biased region" description="Basic and acidic residues" evidence="1">
    <location>
        <begin position="165"/>
        <end position="183"/>
    </location>
</feature>
<accession>A0AB34K335</accession>
<sequence length="299" mass="33276">MKKLNISETATADEVDDAFRTIEINWPKIIGYDNSSAAPSIEFAISLFPRAYMHRAYIAALQIYHDGGGRWTKFSDFRAEVVERLKCCDARDPPPVQPAAFAAVPESATRKKTTHAQSACQRCDMSFCDGKDCIIFNTNAPVRASGSARRLVHYLRQYAKEKNLKSMKGERPPDAWFRQQRDAAKKKKAEKSVEKAAHPVVPNDDDEDGMDNAFWETLDSAGSPSVFVAAHFEGGMSDSDDTESIDTAPEPSHRHSAVDFRSPIPRMNSPIPRMNSIDRNAARRETTSGGYVFVRVTGI</sequence>
<evidence type="ECO:0000313" key="2">
    <source>
        <dbReference type="EMBL" id="KAL1528794.1"/>
    </source>
</evidence>
<evidence type="ECO:0000313" key="3">
    <source>
        <dbReference type="Proteomes" id="UP001515480"/>
    </source>
</evidence>
<gene>
    <name evidence="2" type="ORF">AB1Y20_010119</name>
</gene>
<dbReference type="AlphaFoldDB" id="A0AB34K335"/>
<comment type="caution">
    <text evidence="2">The sequence shown here is derived from an EMBL/GenBank/DDBJ whole genome shotgun (WGS) entry which is preliminary data.</text>
</comment>
<dbReference type="EMBL" id="JBGBPQ010000002">
    <property type="protein sequence ID" value="KAL1528794.1"/>
    <property type="molecule type" value="Genomic_DNA"/>
</dbReference>
<proteinExistence type="predicted"/>
<protein>
    <submittedName>
        <fullName evidence="2">Uncharacterized protein</fullName>
    </submittedName>
</protein>
<keyword evidence="3" id="KW-1185">Reference proteome</keyword>
<reference evidence="2 3" key="1">
    <citation type="journal article" date="2024" name="Science">
        <title>Giant polyketide synthase enzymes in the biosynthesis of giant marine polyether toxins.</title>
        <authorList>
            <person name="Fallon T.R."/>
            <person name="Shende V.V."/>
            <person name="Wierzbicki I.H."/>
            <person name="Pendleton A.L."/>
            <person name="Watervoot N.F."/>
            <person name="Auber R.P."/>
            <person name="Gonzalez D.J."/>
            <person name="Wisecaver J.H."/>
            <person name="Moore B.S."/>
        </authorList>
    </citation>
    <scope>NUCLEOTIDE SEQUENCE [LARGE SCALE GENOMIC DNA]</scope>
    <source>
        <strain evidence="2 3">12B1</strain>
    </source>
</reference>
<dbReference type="Proteomes" id="UP001515480">
    <property type="component" value="Unassembled WGS sequence"/>
</dbReference>
<feature type="region of interest" description="Disordered" evidence="1">
    <location>
        <begin position="165"/>
        <end position="207"/>
    </location>
</feature>
<evidence type="ECO:0000256" key="1">
    <source>
        <dbReference type="SAM" id="MobiDB-lite"/>
    </source>
</evidence>
<name>A0AB34K335_PRYPA</name>
<feature type="region of interest" description="Disordered" evidence="1">
    <location>
        <begin position="235"/>
        <end position="274"/>
    </location>
</feature>